<dbReference type="GO" id="GO:0016020">
    <property type="term" value="C:membrane"/>
    <property type="evidence" value="ECO:0007669"/>
    <property type="project" value="TreeGrafter"/>
</dbReference>
<dbReference type="AlphaFoldDB" id="C5FPA8"/>
<keyword evidence="2" id="KW-0472">Membrane</keyword>
<reference evidence="4" key="1">
    <citation type="journal article" date="2012" name="MBio">
        <title>Comparative genome analysis of Trichophyton rubrum and related dermatophytes reveals candidate genes involved in infection.</title>
        <authorList>
            <person name="Martinez D.A."/>
            <person name="Oliver B.G."/>
            <person name="Graeser Y."/>
            <person name="Goldberg J.M."/>
            <person name="Li W."/>
            <person name="Martinez-Rossi N.M."/>
            <person name="Monod M."/>
            <person name="Shelest E."/>
            <person name="Barton R.C."/>
            <person name="Birch E."/>
            <person name="Brakhage A.A."/>
            <person name="Chen Z."/>
            <person name="Gurr S.J."/>
            <person name="Heiman D."/>
            <person name="Heitman J."/>
            <person name="Kosti I."/>
            <person name="Rossi A."/>
            <person name="Saif S."/>
            <person name="Samalova M."/>
            <person name="Saunders C.W."/>
            <person name="Shea T."/>
            <person name="Summerbell R.C."/>
            <person name="Xu J."/>
            <person name="Young S."/>
            <person name="Zeng Q."/>
            <person name="Birren B.W."/>
            <person name="Cuomo C.A."/>
            <person name="White T.C."/>
        </authorList>
    </citation>
    <scope>NUCLEOTIDE SEQUENCE [LARGE SCALE GENOMIC DNA]</scope>
    <source>
        <strain evidence="4">ATCC MYA-4605 / CBS 113480</strain>
    </source>
</reference>
<feature type="compositionally biased region" description="Basic and acidic residues" evidence="1">
    <location>
        <begin position="16"/>
        <end position="35"/>
    </location>
</feature>
<proteinExistence type="predicted"/>
<dbReference type="InterPro" id="IPR038872">
    <property type="entry name" value="Put_GTT3"/>
</dbReference>
<dbReference type="GeneID" id="9224576"/>
<gene>
    <name evidence="3" type="ORF">MCYG_04243</name>
</gene>
<evidence type="ECO:0000256" key="1">
    <source>
        <dbReference type="SAM" id="MobiDB-lite"/>
    </source>
</evidence>
<feature type="region of interest" description="Disordered" evidence="1">
    <location>
        <begin position="1"/>
        <end position="124"/>
    </location>
</feature>
<evidence type="ECO:0000313" key="4">
    <source>
        <dbReference type="Proteomes" id="UP000002035"/>
    </source>
</evidence>
<feature type="compositionally biased region" description="Acidic residues" evidence="1">
    <location>
        <begin position="74"/>
        <end position="83"/>
    </location>
</feature>
<dbReference type="HOGENOM" id="CLU_041452_0_0_1"/>
<sequence>MKKTELEAALDSHLSQNKDRLSHEAKLGDYYERLSRPPRGSPIKKEPKAEVSSLDGSVKRSTRRRSVKPKQEVEATDDSDEEASEKSSPSPQVAVPAVTQTPSRPAIKFPSLPPSPAVVTDAIDRQTTRVRQSISEAWDQSGMTERTHTLRSSLSSVNSIQFLILALELFGMLKDVLPWINVTIPAIKSLNTPMTTIKAPDMFATLSPSFLSPFLLWVTTSIILPSIAAYFFNINLKMSQSHSTSRRVSASSAQDTSKTCGDQLVFNVSKALIASFVYGHGFNFWDLFSKSSLQRVSDAVPGGLQGLLTGSAICTLGSLYEAILRK</sequence>
<dbReference type="PANTHER" id="PTHR41807:SF1">
    <property type="entry name" value="GLUTATHIONE TRANSFERASE 3"/>
    <property type="match status" value="1"/>
</dbReference>
<evidence type="ECO:0000256" key="2">
    <source>
        <dbReference type="SAM" id="Phobius"/>
    </source>
</evidence>
<dbReference type="STRING" id="554155.C5FPA8"/>
<accession>C5FPA8</accession>
<dbReference type="EMBL" id="DS995704">
    <property type="protein sequence ID" value="EEQ31424.1"/>
    <property type="molecule type" value="Genomic_DNA"/>
</dbReference>
<organism evidence="3 4">
    <name type="scientific">Arthroderma otae (strain ATCC MYA-4605 / CBS 113480)</name>
    <name type="common">Microsporum canis</name>
    <dbReference type="NCBI Taxonomy" id="554155"/>
    <lineage>
        <taxon>Eukaryota</taxon>
        <taxon>Fungi</taxon>
        <taxon>Dikarya</taxon>
        <taxon>Ascomycota</taxon>
        <taxon>Pezizomycotina</taxon>
        <taxon>Eurotiomycetes</taxon>
        <taxon>Eurotiomycetidae</taxon>
        <taxon>Onygenales</taxon>
        <taxon>Arthrodermataceae</taxon>
        <taxon>Microsporum</taxon>
    </lineage>
</organism>
<dbReference type="Proteomes" id="UP000002035">
    <property type="component" value="Unassembled WGS sequence"/>
</dbReference>
<keyword evidence="2" id="KW-0812">Transmembrane</keyword>
<dbReference type="OMA" id="YLPDMFL"/>
<protein>
    <submittedName>
        <fullName evidence="3">Uncharacterized protein</fullName>
    </submittedName>
</protein>
<feature type="transmembrane region" description="Helical" evidence="2">
    <location>
        <begin position="210"/>
        <end position="232"/>
    </location>
</feature>
<dbReference type="RefSeq" id="XP_002846506.1">
    <property type="nucleotide sequence ID" value="XM_002846460.1"/>
</dbReference>
<evidence type="ECO:0000313" key="3">
    <source>
        <dbReference type="EMBL" id="EEQ31424.1"/>
    </source>
</evidence>
<keyword evidence="2" id="KW-1133">Transmembrane helix</keyword>
<dbReference type="OrthoDB" id="4034134at2759"/>
<dbReference type="PANTHER" id="PTHR41807">
    <property type="entry name" value="GLUTATHIONE TRANSFERASE 3"/>
    <property type="match status" value="1"/>
</dbReference>
<name>C5FPA8_ARTOC</name>
<keyword evidence="4" id="KW-1185">Reference proteome</keyword>
<dbReference type="VEuPathDB" id="FungiDB:MCYG_04243"/>
<dbReference type="eggNOG" id="ENOG502S8AT">
    <property type="taxonomic scope" value="Eukaryota"/>
</dbReference>